<feature type="transmembrane region" description="Helical" evidence="7">
    <location>
        <begin position="290"/>
        <end position="313"/>
    </location>
</feature>
<dbReference type="Gene3D" id="1.20.1250.20">
    <property type="entry name" value="MFS general substrate transporter like domains"/>
    <property type="match status" value="1"/>
</dbReference>
<dbReference type="Proteomes" id="UP000228484">
    <property type="component" value="Unassembled WGS sequence"/>
</dbReference>
<evidence type="ECO:0000256" key="2">
    <source>
        <dbReference type="ARBA" id="ARBA00022448"/>
    </source>
</evidence>
<feature type="domain" description="Major facilitator superfamily (MFS) profile" evidence="8">
    <location>
        <begin position="162"/>
        <end position="347"/>
    </location>
</feature>
<keyword evidence="4 7" id="KW-0812">Transmembrane</keyword>
<keyword evidence="2" id="KW-0813">Transport</keyword>
<evidence type="ECO:0000256" key="1">
    <source>
        <dbReference type="ARBA" id="ARBA00004651"/>
    </source>
</evidence>
<evidence type="ECO:0000313" key="9">
    <source>
        <dbReference type="EMBL" id="PIE93838.1"/>
    </source>
</evidence>
<feature type="transmembrane region" description="Helical" evidence="7">
    <location>
        <begin position="92"/>
        <end position="112"/>
    </location>
</feature>
<dbReference type="SUPFAM" id="SSF103473">
    <property type="entry name" value="MFS general substrate transporter"/>
    <property type="match status" value="1"/>
</dbReference>
<name>A0A2G6QAJ9_9BACI</name>
<comment type="caution">
    <text evidence="9">The sequence shown here is derived from an EMBL/GenBank/DDBJ whole genome shotgun (WGS) entry which is preliminary data.</text>
</comment>
<keyword evidence="3" id="KW-1003">Cell membrane</keyword>
<reference evidence="9 10" key="1">
    <citation type="submission" date="2017-09" db="EMBL/GenBank/DDBJ databases">
        <title>Biocontrol bacteria screening and application from spent mushroom substrate.</title>
        <authorList>
            <person name="Sun X."/>
        </authorList>
    </citation>
    <scope>NUCLEOTIDE SEQUENCE [LARGE SCALE GENOMIC DNA]</scope>
    <source>
        <strain evidence="9 10">100374</strain>
    </source>
</reference>
<evidence type="ECO:0000256" key="6">
    <source>
        <dbReference type="ARBA" id="ARBA00023136"/>
    </source>
</evidence>
<gene>
    <name evidence="9" type="ORF">CO726_18145</name>
</gene>
<accession>A0A2G6QAJ9</accession>
<dbReference type="PANTHER" id="PTHR23513:SF6">
    <property type="entry name" value="MAJOR FACILITATOR SUPERFAMILY ASSOCIATED DOMAIN-CONTAINING PROTEIN"/>
    <property type="match status" value="1"/>
</dbReference>
<feature type="transmembrane region" description="Helical" evidence="7">
    <location>
        <begin position="159"/>
        <end position="180"/>
    </location>
</feature>
<dbReference type="AlphaFoldDB" id="A0A2G6QAJ9"/>
<sequence>MRLLQALLYIIFAILVGFSHSWIIFGIVIFINFISDLAGTYTSYLSLPITKNIVEQRDLTDARSFQSGIMRSIDLVGKLFGATLIVLLQYNFAFFGILNAMFFILSFIVLWVNKERFQILIPIMKVDYKKENSQLFGYINTFFVDCVNNLKILIDLKQLFHFTLLFSIINLISSAQFSLLPLTYVSNESLQFGSFGFTIAIIGTVETIGVILGALLPLSFFRNKSIELNLILEILITVAIIATIIFLQDKYVLLVLTFLAGYFLGLSNPRIDSFIMIVAPEQSISSVTSIFYTLVQLTLPLGSAIFLLIANMISIQISWIILFIVSLFTLIYSITLRMKNSTIPEKR</sequence>
<evidence type="ECO:0000259" key="8">
    <source>
        <dbReference type="PROSITE" id="PS50850"/>
    </source>
</evidence>
<dbReference type="InterPro" id="IPR020846">
    <property type="entry name" value="MFS_dom"/>
</dbReference>
<dbReference type="GO" id="GO:0005886">
    <property type="term" value="C:plasma membrane"/>
    <property type="evidence" value="ECO:0007669"/>
    <property type="project" value="UniProtKB-SubCell"/>
</dbReference>
<keyword evidence="6 7" id="KW-0472">Membrane</keyword>
<feature type="transmembrane region" description="Helical" evidence="7">
    <location>
        <begin position="228"/>
        <end position="245"/>
    </location>
</feature>
<keyword evidence="10" id="KW-1185">Reference proteome</keyword>
<dbReference type="EMBL" id="NWUW01000013">
    <property type="protein sequence ID" value="PIE93838.1"/>
    <property type="molecule type" value="Genomic_DNA"/>
</dbReference>
<dbReference type="PROSITE" id="PS50850">
    <property type="entry name" value="MFS"/>
    <property type="match status" value="1"/>
</dbReference>
<feature type="transmembrane region" description="Helical" evidence="7">
    <location>
        <begin position="192"/>
        <end position="216"/>
    </location>
</feature>
<evidence type="ECO:0000256" key="5">
    <source>
        <dbReference type="ARBA" id="ARBA00022989"/>
    </source>
</evidence>
<feature type="transmembrane region" description="Helical" evidence="7">
    <location>
        <begin position="319"/>
        <end position="338"/>
    </location>
</feature>
<feature type="transmembrane region" description="Helical" evidence="7">
    <location>
        <begin position="7"/>
        <end position="34"/>
    </location>
</feature>
<evidence type="ECO:0000256" key="7">
    <source>
        <dbReference type="SAM" id="Phobius"/>
    </source>
</evidence>
<dbReference type="PANTHER" id="PTHR23513">
    <property type="entry name" value="INTEGRAL MEMBRANE EFFLUX PROTEIN-RELATED"/>
    <property type="match status" value="1"/>
</dbReference>
<proteinExistence type="predicted"/>
<evidence type="ECO:0000313" key="10">
    <source>
        <dbReference type="Proteomes" id="UP000228484"/>
    </source>
</evidence>
<protein>
    <recommendedName>
        <fullName evidence="8">Major facilitator superfamily (MFS) profile domain-containing protein</fullName>
    </recommendedName>
</protein>
<dbReference type="InterPro" id="IPR036259">
    <property type="entry name" value="MFS_trans_sf"/>
</dbReference>
<evidence type="ECO:0000256" key="4">
    <source>
        <dbReference type="ARBA" id="ARBA00022692"/>
    </source>
</evidence>
<comment type="subcellular location">
    <subcellularLocation>
        <location evidence="1">Cell membrane</location>
        <topology evidence="1">Multi-pass membrane protein</topology>
    </subcellularLocation>
</comment>
<organism evidence="9 10">
    <name type="scientific">Bacillus fungorum</name>
    <dbReference type="NCBI Taxonomy" id="2039284"/>
    <lineage>
        <taxon>Bacteria</taxon>
        <taxon>Bacillati</taxon>
        <taxon>Bacillota</taxon>
        <taxon>Bacilli</taxon>
        <taxon>Bacillales</taxon>
        <taxon>Bacillaceae</taxon>
        <taxon>Bacillus</taxon>
    </lineage>
</organism>
<dbReference type="GO" id="GO:0022857">
    <property type="term" value="F:transmembrane transporter activity"/>
    <property type="evidence" value="ECO:0007669"/>
    <property type="project" value="InterPro"/>
</dbReference>
<evidence type="ECO:0000256" key="3">
    <source>
        <dbReference type="ARBA" id="ARBA00022475"/>
    </source>
</evidence>
<keyword evidence="5 7" id="KW-1133">Transmembrane helix</keyword>
<feature type="transmembrane region" description="Helical" evidence="7">
    <location>
        <begin position="251"/>
        <end position="269"/>
    </location>
</feature>